<dbReference type="EnsemblMetazoa" id="MESCA009444-RA">
    <property type="protein sequence ID" value="MESCA009444-PA"/>
    <property type="gene ID" value="MESCA009444"/>
</dbReference>
<dbReference type="Proteomes" id="UP000015102">
    <property type="component" value="Unassembled WGS sequence"/>
</dbReference>
<reference evidence="3" key="1">
    <citation type="submission" date="2013-02" db="EMBL/GenBank/DDBJ databases">
        <authorList>
            <person name="Hughes D."/>
        </authorList>
    </citation>
    <scope>NUCLEOTIDE SEQUENCE</scope>
    <source>
        <strain>Durham</strain>
        <strain evidence="3">NC isolate 2 -- Noor lab</strain>
    </source>
</reference>
<proteinExistence type="predicted"/>
<keyword evidence="1" id="KW-0732">Signal</keyword>
<feature type="signal peptide" evidence="1">
    <location>
        <begin position="1"/>
        <end position="19"/>
    </location>
</feature>
<evidence type="ECO:0000313" key="2">
    <source>
        <dbReference type="EnsemblMetazoa" id="MESCA009444-PA"/>
    </source>
</evidence>
<name>T1GZY3_MEGSC</name>
<organism evidence="2 3">
    <name type="scientific">Megaselia scalaris</name>
    <name type="common">Humpbacked fly</name>
    <name type="synonym">Phora scalaris</name>
    <dbReference type="NCBI Taxonomy" id="36166"/>
    <lineage>
        <taxon>Eukaryota</taxon>
        <taxon>Metazoa</taxon>
        <taxon>Ecdysozoa</taxon>
        <taxon>Arthropoda</taxon>
        <taxon>Hexapoda</taxon>
        <taxon>Insecta</taxon>
        <taxon>Pterygota</taxon>
        <taxon>Neoptera</taxon>
        <taxon>Endopterygota</taxon>
        <taxon>Diptera</taxon>
        <taxon>Brachycera</taxon>
        <taxon>Muscomorpha</taxon>
        <taxon>Platypezoidea</taxon>
        <taxon>Phoridae</taxon>
        <taxon>Megaseliini</taxon>
        <taxon>Megaselia</taxon>
    </lineage>
</organism>
<evidence type="ECO:0008006" key="4">
    <source>
        <dbReference type="Google" id="ProtNLM"/>
    </source>
</evidence>
<dbReference type="EMBL" id="CAQQ02382788">
    <property type="status" value="NOT_ANNOTATED_CDS"/>
    <property type="molecule type" value="Genomic_DNA"/>
</dbReference>
<sequence length="100" mass="11466">MAYLLKITLFVLFVWNVGARDIPLHQHVTEFGASANAFLKVEERESLKPNGTFHHPNNPLNKSFALDPKTGTWTRVKSKDPESSEDTLIWNQNNDIFLTR</sequence>
<reference evidence="2" key="2">
    <citation type="submission" date="2015-06" db="UniProtKB">
        <authorList>
            <consortium name="EnsemblMetazoa"/>
        </authorList>
    </citation>
    <scope>IDENTIFICATION</scope>
</reference>
<protein>
    <recommendedName>
        <fullName evidence="4">Dipeptidylpeptidase IV N-terminal domain-containing protein</fullName>
    </recommendedName>
</protein>
<evidence type="ECO:0000313" key="3">
    <source>
        <dbReference type="Proteomes" id="UP000015102"/>
    </source>
</evidence>
<evidence type="ECO:0000256" key="1">
    <source>
        <dbReference type="SAM" id="SignalP"/>
    </source>
</evidence>
<feature type="chain" id="PRO_5004588632" description="Dipeptidylpeptidase IV N-terminal domain-containing protein" evidence="1">
    <location>
        <begin position="20"/>
        <end position="100"/>
    </location>
</feature>
<dbReference type="AlphaFoldDB" id="T1GZY3"/>
<dbReference type="HOGENOM" id="CLU_2136057_0_0_1"/>
<accession>T1GZY3</accession>
<keyword evidence="3" id="KW-1185">Reference proteome</keyword>